<sequence>MTERESPFTVTVDLNPYLAEGATDVDAIVTVTATDALAAPDPDAVEVLIIDCSASMTGEKLEAARHACAAAIAELRDGVHFAVVEGTHTAIQVFPAGGGTVAADDTSRAAAGMAIGQLVAHGGTAIGSWLRLAAQLVDRHPGAIKHAILLTDGHNQHEDEPTFRAALDACRDRFGCDCRGVGTDWRVAELRMVTNALLGSVDIVADPDDLAADFRALMDAAMAKAVPEVALRLWTPKDAAVRFVKQVSPSIADLTDRRTDLDPLRGEYPLGAWGAESRDYHVGVRVPAGAVGEERLAARFTLVTGPSGETLGSGRAVVSWTADSTLSTRLNPAVAGYTGQAELAEAIQEGLAARKAGDERTATARLGRAVALADAAGNTETARLLAKVVDVLDAPTGTVRLRKAVAAADEMTLDTRSTRTVRVRARPEEPE</sequence>
<dbReference type="InterPro" id="IPR041176">
    <property type="entry name" value="VWA_3_C"/>
</dbReference>
<dbReference type="EMBL" id="BAABJP010000001">
    <property type="protein sequence ID" value="GAA5144875.1"/>
    <property type="molecule type" value="Genomic_DNA"/>
</dbReference>
<dbReference type="Gene3D" id="2.60.40.3670">
    <property type="match status" value="1"/>
</dbReference>
<dbReference type="SMART" id="SM00327">
    <property type="entry name" value="VWA"/>
    <property type="match status" value="1"/>
</dbReference>
<evidence type="ECO:0000313" key="3">
    <source>
        <dbReference type="Proteomes" id="UP001428817"/>
    </source>
</evidence>
<evidence type="ECO:0000259" key="1">
    <source>
        <dbReference type="SMART" id="SM00327"/>
    </source>
</evidence>
<dbReference type="SUPFAM" id="SSF53300">
    <property type="entry name" value="vWA-like"/>
    <property type="match status" value="1"/>
</dbReference>
<dbReference type="Gene3D" id="1.20.120.1690">
    <property type="match status" value="1"/>
</dbReference>
<protein>
    <submittedName>
        <fullName evidence="2">VWA domain-containing protein</fullName>
    </submittedName>
</protein>
<dbReference type="Gene3D" id="3.40.50.410">
    <property type="entry name" value="von Willebrand factor, type A domain"/>
    <property type="match status" value="1"/>
</dbReference>
<gene>
    <name evidence="2" type="ORF">GCM10023321_01920</name>
</gene>
<dbReference type="Pfam" id="PF13768">
    <property type="entry name" value="VWA_3"/>
    <property type="match status" value="1"/>
</dbReference>
<name>A0ABP9PDP4_9PSEU</name>
<organism evidence="2 3">
    <name type="scientific">Pseudonocardia eucalypti</name>
    <dbReference type="NCBI Taxonomy" id="648755"/>
    <lineage>
        <taxon>Bacteria</taxon>
        <taxon>Bacillati</taxon>
        <taxon>Actinomycetota</taxon>
        <taxon>Actinomycetes</taxon>
        <taxon>Pseudonocardiales</taxon>
        <taxon>Pseudonocardiaceae</taxon>
        <taxon>Pseudonocardia</taxon>
    </lineage>
</organism>
<dbReference type="RefSeq" id="WP_185058484.1">
    <property type="nucleotide sequence ID" value="NZ_BAABJP010000001.1"/>
</dbReference>
<dbReference type="InterPro" id="IPR036465">
    <property type="entry name" value="vWFA_dom_sf"/>
</dbReference>
<keyword evidence="3" id="KW-1185">Reference proteome</keyword>
<dbReference type="Proteomes" id="UP001428817">
    <property type="component" value="Unassembled WGS sequence"/>
</dbReference>
<accession>A0ABP9PDP4</accession>
<feature type="domain" description="VWFA" evidence="1">
    <location>
        <begin position="43"/>
        <end position="212"/>
    </location>
</feature>
<dbReference type="Pfam" id="PF18571">
    <property type="entry name" value="VWA_3_C"/>
    <property type="match status" value="1"/>
</dbReference>
<comment type="caution">
    <text evidence="2">The sequence shown here is derived from an EMBL/GenBank/DDBJ whole genome shotgun (WGS) entry which is preliminary data.</text>
</comment>
<proteinExistence type="predicted"/>
<reference evidence="3" key="1">
    <citation type="journal article" date="2019" name="Int. J. Syst. Evol. Microbiol.">
        <title>The Global Catalogue of Microorganisms (GCM) 10K type strain sequencing project: providing services to taxonomists for standard genome sequencing and annotation.</title>
        <authorList>
            <consortium name="The Broad Institute Genomics Platform"/>
            <consortium name="The Broad Institute Genome Sequencing Center for Infectious Disease"/>
            <person name="Wu L."/>
            <person name="Ma J."/>
        </authorList>
    </citation>
    <scope>NUCLEOTIDE SEQUENCE [LARGE SCALE GENOMIC DNA]</scope>
    <source>
        <strain evidence="3">JCM 18303</strain>
    </source>
</reference>
<evidence type="ECO:0000313" key="2">
    <source>
        <dbReference type="EMBL" id="GAA5144875.1"/>
    </source>
</evidence>
<dbReference type="InterPro" id="IPR002035">
    <property type="entry name" value="VWF_A"/>
</dbReference>
<dbReference type="CDD" id="cd00198">
    <property type="entry name" value="vWFA"/>
    <property type="match status" value="1"/>
</dbReference>